<dbReference type="InterPro" id="IPR003615">
    <property type="entry name" value="HNH_nuc"/>
</dbReference>
<dbReference type="EMBL" id="WFLI01000004">
    <property type="protein sequence ID" value="KAB8065982.1"/>
    <property type="molecule type" value="Genomic_DNA"/>
</dbReference>
<name>A0A6I1I4Z0_9BURK</name>
<sequence length="214" mass="24376">MIKVTRTQEPAYLKSRANGWLKDLRKARQNNDTVAYNKAIAKYASHHVRDALDKMFSGKCAYCESLIAVVATAHIEHFRPKQKYPSLTFTWTNLLLGCPTCNDGAHKGTKFPKARDNGPFIDPATEDPLDHIEFFYDPLSRLALARAKTLRGQLMIETFGLNVRPDLLRFRSTYIRTLLAIKPDELVNPEYAELLADARTDRTPYHAWIQALAL</sequence>
<proteinExistence type="predicted"/>
<dbReference type="CDD" id="cd00085">
    <property type="entry name" value="HNHc"/>
    <property type="match status" value="1"/>
</dbReference>
<dbReference type="GO" id="GO:0008270">
    <property type="term" value="F:zinc ion binding"/>
    <property type="evidence" value="ECO:0007669"/>
    <property type="project" value="InterPro"/>
</dbReference>
<dbReference type="AlphaFoldDB" id="A0A6I1I4Z0"/>
<dbReference type="Gene3D" id="1.10.30.50">
    <property type="match status" value="1"/>
</dbReference>
<gene>
    <name evidence="2" type="ORF">GCN75_04490</name>
</gene>
<keyword evidence="3" id="KW-1185">Reference proteome</keyword>
<protein>
    <submittedName>
        <fullName evidence="2">TIGR02646 family protein</fullName>
    </submittedName>
</protein>
<dbReference type="RefSeq" id="WP_152281553.1">
    <property type="nucleotide sequence ID" value="NZ_WFLI01000004.1"/>
</dbReference>
<organism evidence="2 3">
    <name type="scientific">Janthinobacterium violaceinigrum</name>
    <dbReference type="NCBI Taxonomy" id="2654252"/>
    <lineage>
        <taxon>Bacteria</taxon>
        <taxon>Pseudomonadati</taxon>
        <taxon>Pseudomonadota</taxon>
        <taxon>Betaproteobacteria</taxon>
        <taxon>Burkholderiales</taxon>
        <taxon>Oxalobacteraceae</taxon>
        <taxon>Janthinobacterium</taxon>
    </lineage>
</organism>
<dbReference type="GO" id="GO:0003676">
    <property type="term" value="F:nucleic acid binding"/>
    <property type="evidence" value="ECO:0007669"/>
    <property type="project" value="InterPro"/>
</dbReference>
<dbReference type="NCBIfam" id="TIGR02646">
    <property type="entry name" value="retron system putative HNH endonuclease"/>
    <property type="match status" value="1"/>
</dbReference>
<comment type="caution">
    <text evidence="2">The sequence shown here is derived from an EMBL/GenBank/DDBJ whole genome shotgun (WGS) entry which is preliminary data.</text>
</comment>
<evidence type="ECO:0000259" key="1">
    <source>
        <dbReference type="Pfam" id="PF01844"/>
    </source>
</evidence>
<feature type="domain" description="HNH" evidence="1">
    <location>
        <begin position="60"/>
        <end position="107"/>
    </location>
</feature>
<dbReference type="Pfam" id="PF01844">
    <property type="entry name" value="HNH"/>
    <property type="match status" value="1"/>
</dbReference>
<dbReference type="InterPro" id="IPR002711">
    <property type="entry name" value="HNH"/>
</dbReference>
<evidence type="ECO:0000313" key="2">
    <source>
        <dbReference type="EMBL" id="KAB8065982.1"/>
    </source>
</evidence>
<reference evidence="2 3" key="1">
    <citation type="submission" date="2019-10" db="EMBL/GenBank/DDBJ databases">
        <title>Three novel species isolated from a subtropical stream in China.</title>
        <authorList>
            <person name="Lu H."/>
        </authorList>
    </citation>
    <scope>NUCLEOTIDE SEQUENCE [LARGE SCALE GENOMIC DNA]</scope>
    <source>
        <strain evidence="2 3">FT13W</strain>
    </source>
</reference>
<dbReference type="GO" id="GO:0004519">
    <property type="term" value="F:endonuclease activity"/>
    <property type="evidence" value="ECO:0007669"/>
    <property type="project" value="InterPro"/>
</dbReference>
<dbReference type="Proteomes" id="UP000468717">
    <property type="component" value="Unassembled WGS sequence"/>
</dbReference>
<accession>A0A6I1I4Z0</accession>
<evidence type="ECO:0000313" key="3">
    <source>
        <dbReference type="Proteomes" id="UP000468717"/>
    </source>
</evidence>
<dbReference type="InterPro" id="IPR013467">
    <property type="entry name" value="HNH78-like"/>
</dbReference>